<dbReference type="Pfam" id="PF06314">
    <property type="entry name" value="ADC"/>
    <property type="match status" value="1"/>
</dbReference>
<protein>
    <submittedName>
        <fullName evidence="1">Acetoacetate decarboxylase (ADC) family protein</fullName>
    </submittedName>
</protein>
<dbReference type="GO" id="GO:0016829">
    <property type="term" value="F:lyase activity"/>
    <property type="evidence" value="ECO:0007669"/>
    <property type="project" value="InterPro"/>
</dbReference>
<gene>
    <name evidence="1" type="ORF">OLMES_2715</name>
</gene>
<dbReference type="EMBL" id="CP021425">
    <property type="protein sequence ID" value="ARU56765.1"/>
    <property type="molecule type" value="Genomic_DNA"/>
</dbReference>
<dbReference type="AlphaFoldDB" id="A0A1Y0IBB8"/>
<sequence length="250" mass="27903">MLKQLIADLKTPISLVKSGGGRLYQNAQYLTAVVEVDEKAMTRWLPSGIKLANPNRADLFCAYFPNNVYTGAYHEAGLFVHVKAGRGYGIFCPWMILDDDRAMILGRELLGYPKKMGEISWAHEDNRIITHASRRGSSLIEMKATLGEVLHDAPPILGLPHRNVSGLMGLGLPREIRFTPIEKPIEVRQVDMQLSLNGSANDPVHEMGLGRVVEARLHRVDLFSSLLPPLQIPRITNPLFLARQLNPRVL</sequence>
<organism evidence="1 2">
    <name type="scientific">Oleiphilus messinensis</name>
    <dbReference type="NCBI Taxonomy" id="141451"/>
    <lineage>
        <taxon>Bacteria</taxon>
        <taxon>Pseudomonadati</taxon>
        <taxon>Pseudomonadota</taxon>
        <taxon>Gammaproteobacteria</taxon>
        <taxon>Oceanospirillales</taxon>
        <taxon>Oleiphilaceae</taxon>
        <taxon>Oleiphilus</taxon>
    </lineage>
</organism>
<dbReference type="Gene3D" id="2.40.400.10">
    <property type="entry name" value="Acetoacetate decarboxylase-like"/>
    <property type="match status" value="1"/>
</dbReference>
<reference evidence="1 2" key="1">
    <citation type="submission" date="2017-05" db="EMBL/GenBank/DDBJ databases">
        <title>Genomic insights into alkan degradation activity of Oleiphilus messinensis.</title>
        <authorList>
            <person name="Kozyavkin S.A."/>
            <person name="Slesarev A.I."/>
            <person name="Golyshin P.N."/>
            <person name="Korzhenkov A."/>
            <person name="Golyshina O.N."/>
            <person name="Toshchakov S.V."/>
        </authorList>
    </citation>
    <scope>NUCLEOTIDE SEQUENCE [LARGE SCALE GENOMIC DNA]</scope>
    <source>
        <strain evidence="1 2">ME102</strain>
    </source>
</reference>
<dbReference type="Proteomes" id="UP000196027">
    <property type="component" value="Chromosome"/>
</dbReference>
<keyword evidence="2" id="KW-1185">Reference proteome</keyword>
<evidence type="ECO:0000313" key="2">
    <source>
        <dbReference type="Proteomes" id="UP000196027"/>
    </source>
</evidence>
<dbReference type="KEGG" id="ome:OLMES_2715"/>
<evidence type="ECO:0000313" key="1">
    <source>
        <dbReference type="EMBL" id="ARU56765.1"/>
    </source>
</evidence>
<proteinExistence type="predicted"/>
<name>A0A1Y0IBB8_9GAMM</name>
<accession>A0A1Y0IBB8</accession>
<dbReference type="InterPro" id="IPR023375">
    <property type="entry name" value="ADC_dom_sf"/>
</dbReference>
<dbReference type="RefSeq" id="WP_087461727.1">
    <property type="nucleotide sequence ID" value="NZ_CP021425.1"/>
</dbReference>
<dbReference type="InterPro" id="IPR010451">
    <property type="entry name" value="Acetoacetate_decarboxylase"/>
</dbReference>
<dbReference type="OrthoDB" id="1633687at2"/>
<dbReference type="SUPFAM" id="SSF160104">
    <property type="entry name" value="Acetoacetate decarboxylase-like"/>
    <property type="match status" value="1"/>
</dbReference>